<keyword evidence="2" id="KW-1185">Reference proteome</keyword>
<dbReference type="AlphaFoldDB" id="A0A835Z4T1"/>
<evidence type="ECO:0000313" key="1">
    <source>
        <dbReference type="EMBL" id="KAG5182268.1"/>
    </source>
</evidence>
<proteinExistence type="predicted"/>
<comment type="caution">
    <text evidence="1">The sequence shown here is derived from an EMBL/GenBank/DDBJ whole genome shotgun (WGS) entry which is preliminary data.</text>
</comment>
<dbReference type="EMBL" id="JAFCMP010000257">
    <property type="protein sequence ID" value="KAG5182268.1"/>
    <property type="molecule type" value="Genomic_DNA"/>
</dbReference>
<name>A0A835Z4T1_9STRA</name>
<reference evidence="1" key="1">
    <citation type="submission" date="2021-02" db="EMBL/GenBank/DDBJ databases">
        <title>First Annotated Genome of the Yellow-green Alga Tribonema minus.</title>
        <authorList>
            <person name="Mahan K.M."/>
        </authorList>
    </citation>
    <scope>NUCLEOTIDE SEQUENCE</scope>
    <source>
        <strain evidence="1">UTEX B ZZ1240</strain>
    </source>
</reference>
<gene>
    <name evidence="1" type="ORF">JKP88DRAFT_245713</name>
</gene>
<evidence type="ECO:0000313" key="2">
    <source>
        <dbReference type="Proteomes" id="UP000664859"/>
    </source>
</evidence>
<accession>A0A835Z4T1</accession>
<dbReference type="Proteomes" id="UP000664859">
    <property type="component" value="Unassembled WGS sequence"/>
</dbReference>
<sequence>MCVQSQKLKNDSARVRRRVLHAQQRVGAQLCGGSDASGRRHACMCIAVRVRRRQTPRVAACKRAAACRKSIGARRQLVHHLPNDYGYRSVEQQRESPVSSVPAVTECQERQRVCTPPPAAQRRVGALPCGGSNACVRRRQTPRAAACKRAAARQKSIGARRQLVHHCDPPNRAGAQYAKLMEGWEALCASVAPDGVDLGKSPHQLRNRKMLLIQVEAHLAGGAAVVARAYALRRAASLWLRAPTLTWRVASLWRRAPTSMLTWQAASRWWREPMLFQRAALRKRRVPTLHLAGGASGAHPRSLGGRAAAMTRALLSRQARGGYDACSATERRGRLILTVRRQWSALRSALLNGQAVTVTVPQLAARAFALSAGGGTLTMHACAAALKV</sequence>
<protein>
    <submittedName>
        <fullName evidence="1">Uncharacterized protein</fullName>
    </submittedName>
</protein>
<organism evidence="1 2">
    <name type="scientific">Tribonema minus</name>
    <dbReference type="NCBI Taxonomy" id="303371"/>
    <lineage>
        <taxon>Eukaryota</taxon>
        <taxon>Sar</taxon>
        <taxon>Stramenopiles</taxon>
        <taxon>Ochrophyta</taxon>
        <taxon>PX clade</taxon>
        <taxon>Xanthophyceae</taxon>
        <taxon>Tribonematales</taxon>
        <taxon>Tribonemataceae</taxon>
        <taxon>Tribonema</taxon>
    </lineage>
</organism>